<dbReference type="NCBIfam" id="TIGR02276">
    <property type="entry name" value="beta_rpt_yvtn"/>
    <property type="match status" value="1"/>
</dbReference>
<dbReference type="InterPro" id="IPR019405">
    <property type="entry name" value="Lactonase_7-beta_prop"/>
</dbReference>
<reference evidence="2" key="1">
    <citation type="submission" date="2022-05" db="EMBL/GenBank/DDBJ databases">
        <title>Genomic analysis of Brachybacterium sp. CBA3104.</title>
        <authorList>
            <person name="Roh S.W."/>
            <person name="Kim Y.B."/>
            <person name="Kim Y."/>
        </authorList>
    </citation>
    <scope>NUCLEOTIDE SEQUENCE</scope>
    <source>
        <strain evidence="2">CBA3104</strain>
    </source>
</reference>
<sequence length="421" mass="44559">MSPRNRRSTRLAGLHAEADPRRPAVLPLLTALLCLALVIAIVGLVEHRRGATTGDGDLLGGSSGGPSDPAEGVPTASARVLDGPSSGTRMSDRQRITGDITPKSVVASGHGHVLANNMLYSHSVTLYDAADRSLAATVPDTVDMSALGFPQYPGTSTGAPVEAAWTADGRYAYVSQYQMTGEGHGASGNDDCRHGDATGASALLRLDVATMSWDQAIEVGRVPKFVALSPDGSLALVSNWCDRTVSVVDLETAEVTAEIPVDSAPRGIVVLPDNETAYVTAMYADELFRLDIPAGTSELVRETGRKPRHLVLSPDATRMYLTEAGSDRLLELDTASGEMLREAPTGREPRSMDISPDGTALYVVNYYEDSVSKFDVDSFTEVQRESVGRNPVGVAYEPTTASVWVANYAGSIDVFDDSGQG</sequence>
<dbReference type="Proteomes" id="UP001055868">
    <property type="component" value="Chromosome"/>
</dbReference>
<dbReference type="InterPro" id="IPR011048">
    <property type="entry name" value="Haem_d1_sf"/>
</dbReference>
<dbReference type="Gene3D" id="2.130.10.10">
    <property type="entry name" value="YVTN repeat-like/Quinoprotein amine dehydrogenase"/>
    <property type="match status" value="2"/>
</dbReference>
<dbReference type="SUPFAM" id="SSF51004">
    <property type="entry name" value="C-terminal (heme d1) domain of cytochrome cd1-nitrite reductase"/>
    <property type="match status" value="1"/>
</dbReference>
<evidence type="ECO:0000313" key="2">
    <source>
        <dbReference type="EMBL" id="UQN29710.1"/>
    </source>
</evidence>
<dbReference type="SUPFAM" id="SSF50974">
    <property type="entry name" value="Nitrous oxide reductase, N-terminal domain"/>
    <property type="match status" value="1"/>
</dbReference>
<feature type="region of interest" description="Disordered" evidence="1">
    <location>
        <begin position="53"/>
        <end position="100"/>
    </location>
</feature>
<evidence type="ECO:0000256" key="1">
    <source>
        <dbReference type="SAM" id="MobiDB-lite"/>
    </source>
</evidence>
<accession>A0ABY4N935</accession>
<organism evidence="2 3">
    <name type="scientific">Brachybacterium kimchii</name>
    <dbReference type="NCBI Taxonomy" id="2942909"/>
    <lineage>
        <taxon>Bacteria</taxon>
        <taxon>Bacillati</taxon>
        <taxon>Actinomycetota</taxon>
        <taxon>Actinomycetes</taxon>
        <taxon>Micrococcales</taxon>
        <taxon>Dermabacteraceae</taxon>
        <taxon>Brachybacterium</taxon>
    </lineage>
</organism>
<evidence type="ECO:0000313" key="3">
    <source>
        <dbReference type="Proteomes" id="UP001055868"/>
    </source>
</evidence>
<dbReference type="RefSeq" id="WP_249478898.1">
    <property type="nucleotide sequence ID" value="NZ_CP097218.1"/>
</dbReference>
<keyword evidence="3" id="KW-1185">Reference proteome</keyword>
<dbReference type="InterPro" id="IPR011045">
    <property type="entry name" value="N2O_reductase_N"/>
</dbReference>
<dbReference type="PANTHER" id="PTHR47197:SF3">
    <property type="entry name" value="DIHYDRO-HEME D1 DEHYDROGENASE"/>
    <property type="match status" value="1"/>
</dbReference>
<dbReference type="PANTHER" id="PTHR47197">
    <property type="entry name" value="PROTEIN NIRF"/>
    <property type="match status" value="1"/>
</dbReference>
<dbReference type="InterPro" id="IPR051200">
    <property type="entry name" value="Host-pathogen_enzymatic-act"/>
</dbReference>
<dbReference type="Pfam" id="PF10282">
    <property type="entry name" value="Lactonase"/>
    <property type="match status" value="1"/>
</dbReference>
<proteinExistence type="predicted"/>
<dbReference type="InterPro" id="IPR011964">
    <property type="entry name" value="YVTN_b-propeller_repeat"/>
</dbReference>
<gene>
    <name evidence="2" type="ORF">M4486_19110</name>
</gene>
<name>A0ABY4N935_9MICO</name>
<dbReference type="EMBL" id="CP097218">
    <property type="protein sequence ID" value="UQN29710.1"/>
    <property type="molecule type" value="Genomic_DNA"/>
</dbReference>
<protein>
    <submittedName>
        <fullName evidence="2">YncE family protein</fullName>
    </submittedName>
</protein>
<dbReference type="InterPro" id="IPR015943">
    <property type="entry name" value="WD40/YVTN_repeat-like_dom_sf"/>
</dbReference>